<accession>A0A173Z4M9</accession>
<feature type="signal peptide" evidence="1">
    <location>
        <begin position="1"/>
        <end position="22"/>
    </location>
</feature>
<name>A0A173Z4M9_9FIRM</name>
<evidence type="ECO:0000313" key="3">
    <source>
        <dbReference type="Proteomes" id="UP000095546"/>
    </source>
</evidence>
<dbReference type="EMBL" id="CYYU01000006">
    <property type="protein sequence ID" value="CUN70669.1"/>
    <property type="molecule type" value="Genomic_DNA"/>
</dbReference>
<protein>
    <recommendedName>
        <fullName evidence="4">DUF3887 domain-containing protein</fullName>
    </recommendedName>
</protein>
<proteinExistence type="predicted"/>
<dbReference type="eggNOG" id="ENOG5033KV0">
    <property type="taxonomic scope" value="Bacteria"/>
</dbReference>
<organism evidence="2 3">
    <name type="scientific">Mitsuokella jalaludinii</name>
    <dbReference type="NCBI Taxonomy" id="187979"/>
    <lineage>
        <taxon>Bacteria</taxon>
        <taxon>Bacillati</taxon>
        <taxon>Bacillota</taxon>
        <taxon>Negativicutes</taxon>
        <taxon>Selenomonadales</taxon>
        <taxon>Selenomonadaceae</taxon>
        <taxon>Mitsuokella</taxon>
    </lineage>
</organism>
<dbReference type="Proteomes" id="UP000095546">
    <property type="component" value="Unassembled WGS sequence"/>
</dbReference>
<keyword evidence="3" id="KW-1185">Reference proteome</keyword>
<reference evidence="2 3" key="1">
    <citation type="submission" date="2015-09" db="EMBL/GenBank/DDBJ databases">
        <authorList>
            <consortium name="Pathogen Informatics"/>
        </authorList>
    </citation>
    <scope>NUCLEOTIDE SEQUENCE [LARGE SCALE GENOMIC DNA]</scope>
    <source>
        <strain evidence="2 3">2789STDY5608828</strain>
    </source>
</reference>
<evidence type="ECO:0008006" key="4">
    <source>
        <dbReference type="Google" id="ProtNLM"/>
    </source>
</evidence>
<evidence type="ECO:0000256" key="1">
    <source>
        <dbReference type="SAM" id="SignalP"/>
    </source>
</evidence>
<feature type="chain" id="PRO_5008016602" description="DUF3887 domain-containing protein" evidence="1">
    <location>
        <begin position="23"/>
        <end position="148"/>
    </location>
</feature>
<dbReference type="GeneID" id="83709194"/>
<gene>
    <name evidence="2" type="ORF">ERS852385_01143</name>
</gene>
<sequence length="148" mass="16591">MKKIYLLAMMLCLLILPATAMAAPSANAKAFESEETISNQWIDAMLVKQDSASALAVMSADAKKNVKASEMLKAQQRMAKELGTLKESRFVSWTRFDKTDQFIYLMSFDKAKVVRCEFIFNSKGELDYFALTPFAPQENAKASNKAKK</sequence>
<dbReference type="OrthoDB" id="1666115at2"/>
<evidence type="ECO:0000313" key="2">
    <source>
        <dbReference type="EMBL" id="CUN70669.1"/>
    </source>
</evidence>
<dbReference type="RefSeq" id="WP_055161341.1">
    <property type="nucleotide sequence ID" value="NZ_CABIWZ010000006.1"/>
</dbReference>
<keyword evidence="1" id="KW-0732">Signal</keyword>
<dbReference type="AlphaFoldDB" id="A0A173Z4M9"/>